<dbReference type="SUPFAM" id="SSF56104">
    <property type="entry name" value="SAICAR synthase-like"/>
    <property type="match status" value="1"/>
</dbReference>
<dbReference type="Pfam" id="PF01259">
    <property type="entry name" value="SAICAR_synt"/>
    <property type="match status" value="1"/>
</dbReference>
<dbReference type="InterPro" id="IPR018236">
    <property type="entry name" value="SAICAR_synthetase_CS"/>
</dbReference>
<evidence type="ECO:0000256" key="3">
    <source>
        <dbReference type="ARBA" id="ARBA00012217"/>
    </source>
</evidence>
<evidence type="ECO:0000259" key="12">
    <source>
        <dbReference type="Pfam" id="PF01259"/>
    </source>
</evidence>
<dbReference type="PANTHER" id="PTHR43599">
    <property type="entry name" value="MULTIFUNCTIONAL PROTEIN ADE2"/>
    <property type="match status" value="1"/>
</dbReference>
<comment type="pathway">
    <text evidence="1 11">Purine metabolism; IMP biosynthesis via de novo pathway; 5-amino-1-(5-phospho-D-ribosyl)imidazole-4-carboxamide from 5-amino-1-(5-phospho-D-ribosyl)imidazole-4-carboxylate: step 1/2.</text>
</comment>
<keyword evidence="8 11" id="KW-0067">ATP-binding</keyword>
<evidence type="ECO:0000256" key="9">
    <source>
        <dbReference type="ARBA" id="ARBA00030409"/>
    </source>
</evidence>
<name>A0A2V3WQT2_9BACI</name>
<dbReference type="NCBIfam" id="TIGR00081">
    <property type="entry name" value="purC"/>
    <property type="match status" value="1"/>
</dbReference>
<dbReference type="EC" id="6.3.2.6" evidence="3 11"/>
<dbReference type="AlphaFoldDB" id="A0A2V3WQT2"/>
<dbReference type="FunFam" id="3.30.470.20:FF:000006">
    <property type="entry name" value="Phosphoribosylaminoimidazole-succinocarboxamide synthase"/>
    <property type="match status" value="1"/>
</dbReference>
<evidence type="ECO:0000256" key="2">
    <source>
        <dbReference type="ARBA" id="ARBA00010190"/>
    </source>
</evidence>
<dbReference type="PANTHER" id="PTHR43599:SF3">
    <property type="entry name" value="SI:DKEY-6E2.2"/>
    <property type="match status" value="1"/>
</dbReference>
<dbReference type="Proteomes" id="UP000247922">
    <property type="component" value="Unassembled WGS sequence"/>
</dbReference>
<evidence type="ECO:0000256" key="4">
    <source>
        <dbReference type="ARBA" id="ARBA00016460"/>
    </source>
</evidence>
<dbReference type="CDD" id="cd01415">
    <property type="entry name" value="SAICAR_synt_PurC"/>
    <property type="match status" value="1"/>
</dbReference>
<dbReference type="GO" id="GO:0005524">
    <property type="term" value="F:ATP binding"/>
    <property type="evidence" value="ECO:0007669"/>
    <property type="project" value="UniProtKB-KW"/>
</dbReference>
<reference evidence="13 14" key="1">
    <citation type="submission" date="2018-05" db="EMBL/GenBank/DDBJ databases">
        <title>Genomic Encyclopedia of Type Strains, Phase IV (KMG-IV): sequencing the most valuable type-strain genomes for metagenomic binning, comparative biology and taxonomic classification.</title>
        <authorList>
            <person name="Goeker M."/>
        </authorList>
    </citation>
    <scope>NUCLEOTIDE SEQUENCE [LARGE SCALE GENOMIC DNA]</scope>
    <source>
        <strain evidence="13 14">DSM 22440</strain>
    </source>
</reference>
<evidence type="ECO:0000313" key="14">
    <source>
        <dbReference type="Proteomes" id="UP000247922"/>
    </source>
</evidence>
<dbReference type="InterPro" id="IPR028923">
    <property type="entry name" value="SAICAR_synt/ADE2_N"/>
</dbReference>
<evidence type="ECO:0000256" key="1">
    <source>
        <dbReference type="ARBA" id="ARBA00004672"/>
    </source>
</evidence>
<dbReference type="UniPathway" id="UPA00074">
    <property type="reaction ID" value="UER00131"/>
</dbReference>
<keyword evidence="7 11" id="KW-0658">Purine biosynthesis</keyword>
<dbReference type="GO" id="GO:0009236">
    <property type="term" value="P:cobalamin biosynthetic process"/>
    <property type="evidence" value="ECO:0007669"/>
    <property type="project" value="InterPro"/>
</dbReference>
<proteinExistence type="inferred from homology"/>
<evidence type="ECO:0000256" key="5">
    <source>
        <dbReference type="ARBA" id="ARBA00022598"/>
    </source>
</evidence>
<keyword evidence="6 11" id="KW-0547">Nucleotide-binding</keyword>
<evidence type="ECO:0000313" key="13">
    <source>
        <dbReference type="EMBL" id="PXW91049.1"/>
    </source>
</evidence>
<dbReference type="InterPro" id="IPR001636">
    <property type="entry name" value="SAICAR_synth"/>
</dbReference>
<dbReference type="InterPro" id="IPR033934">
    <property type="entry name" value="SAICAR_synt_PurC"/>
</dbReference>
<evidence type="ECO:0000256" key="7">
    <source>
        <dbReference type="ARBA" id="ARBA00022755"/>
    </source>
</evidence>
<comment type="similarity">
    <text evidence="2 11">Belongs to the SAICAR synthetase family.</text>
</comment>
<dbReference type="PROSITE" id="PS01058">
    <property type="entry name" value="SAICAR_SYNTHETASE_2"/>
    <property type="match status" value="1"/>
</dbReference>
<keyword evidence="5 11" id="KW-0436">Ligase</keyword>
<keyword evidence="14" id="KW-1185">Reference proteome</keyword>
<evidence type="ECO:0000256" key="8">
    <source>
        <dbReference type="ARBA" id="ARBA00022840"/>
    </source>
</evidence>
<dbReference type="GO" id="GO:0004639">
    <property type="term" value="F:phosphoribosylaminoimidazolesuccinocarboxamide synthase activity"/>
    <property type="evidence" value="ECO:0007669"/>
    <property type="project" value="UniProtKB-UniRule"/>
</dbReference>
<sequence>MRELMYEGKAKRVYKTETDGELILSYKDDATAFNGQKKEVFQGKGRFNNLITAHVFEALTKVGIRHHFIETLNDTEQKVYQTEIIPLEVVVRNQASYTLEKRLGIKEGTAFDPPLVEWFYKNDALNDPLINDQHAQLLMDVNSVELSFIKEAALKINAALIDFFKQINVKLIDFKIEFGRLLNGDIILSDEISPDTCRLVDLTTDEHLDKDVFRQGTGDILTVYQKILTRLEELS</sequence>
<comment type="catalytic activity">
    <reaction evidence="10 11">
        <text>5-amino-1-(5-phospho-D-ribosyl)imidazole-4-carboxylate + L-aspartate + ATP = (2S)-2-[5-amino-1-(5-phospho-beta-D-ribosyl)imidazole-4-carboxamido]succinate + ADP + phosphate + 2 H(+)</text>
        <dbReference type="Rhea" id="RHEA:22628"/>
        <dbReference type="ChEBI" id="CHEBI:15378"/>
        <dbReference type="ChEBI" id="CHEBI:29991"/>
        <dbReference type="ChEBI" id="CHEBI:30616"/>
        <dbReference type="ChEBI" id="CHEBI:43474"/>
        <dbReference type="ChEBI" id="CHEBI:58443"/>
        <dbReference type="ChEBI" id="CHEBI:77657"/>
        <dbReference type="ChEBI" id="CHEBI:456216"/>
        <dbReference type="EC" id="6.3.2.6"/>
    </reaction>
</comment>
<dbReference type="Gene3D" id="3.30.200.20">
    <property type="entry name" value="Phosphorylase Kinase, domain 1"/>
    <property type="match status" value="1"/>
</dbReference>
<dbReference type="HAMAP" id="MF_00137">
    <property type="entry name" value="SAICAR_synth"/>
    <property type="match status" value="1"/>
</dbReference>
<gene>
    <name evidence="11" type="primary">purC</name>
    <name evidence="13" type="ORF">DES38_10683</name>
</gene>
<accession>A0A2V3WQT2</accession>
<evidence type="ECO:0000256" key="11">
    <source>
        <dbReference type="HAMAP-Rule" id="MF_00137"/>
    </source>
</evidence>
<evidence type="ECO:0000256" key="10">
    <source>
        <dbReference type="ARBA" id="ARBA00048475"/>
    </source>
</evidence>
<feature type="domain" description="SAICAR synthetase/ADE2 N-terminal" evidence="12">
    <location>
        <begin position="5"/>
        <end position="230"/>
    </location>
</feature>
<dbReference type="Gene3D" id="3.30.470.20">
    <property type="entry name" value="ATP-grasp fold, B domain"/>
    <property type="match status" value="1"/>
</dbReference>
<dbReference type="EMBL" id="QJJR01000006">
    <property type="protein sequence ID" value="PXW91049.1"/>
    <property type="molecule type" value="Genomic_DNA"/>
</dbReference>
<dbReference type="InterPro" id="IPR050089">
    <property type="entry name" value="SAICAR_synthetase"/>
</dbReference>
<organism evidence="13 14">
    <name type="scientific">Streptohalobacillus salinus</name>
    <dbReference type="NCBI Taxonomy" id="621096"/>
    <lineage>
        <taxon>Bacteria</taxon>
        <taxon>Bacillati</taxon>
        <taxon>Bacillota</taxon>
        <taxon>Bacilli</taxon>
        <taxon>Bacillales</taxon>
        <taxon>Bacillaceae</taxon>
        <taxon>Streptohalobacillus</taxon>
    </lineage>
</organism>
<evidence type="ECO:0000256" key="6">
    <source>
        <dbReference type="ARBA" id="ARBA00022741"/>
    </source>
</evidence>
<dbReference type="GO" id="GO:0006189">
    <property type="term" value="P:'de novo' IMP biosynthetic process"/>
    <property type="evidence" value="ECO:0007669"/>
    <property type="project" value="UniProtKB-UniRule"/>
</dbReference>
<comment type="caution">
    <text evidence="13">The sequence shown here is derived from an EMBL/GenBank/DDBJ whole genome shotgun (WGS) entry which is preliminary data.</text>
</comment>
<protein>
    <recommendedName>
        <fullName evidence="4 11">Phosphoribosylaminoimidazole-succinocarboxamide synthase</fullName>
        <ecNumber evidence="3 11">6.3.2.6</ecNumber>
    </recommendedName>
    <alternativeName>
        <fullName evidence="9 11">SAICAR synthetase</fullName>
    </alternativeName>
</protein>